<reference evidence="1 2" key="1">
    <citation type="journal article" date="2020" name="BMC Genomics">
        <title>Intraspecific diversification of the crop wild relative Brassica cretica Lam. using demographic model selection.</title>
        <authorList>
            <person name="Kioukis A."/>
            <person name="Michalopoulou V.A."/>
            <person name="Briers L."/>
            <person name="Pirintsos S."/>
            <person name="Studholme D.J."/>
            <person name="Pavlidis P."/>
            <person name="Sarris P.F."/>
        </authorList>
    </citation>
    <scope>NUCLEOTIDE SEQUENCE [LARGE SCALE GENOMIC DNA]</scope>
    <source>
        <strain evidence="2">cv. PFS-1207/04</strain>
    </source>
</reference>
<gene>
    <name evidence="1" type="ORF">DY000_02013963</name>
</gene>
<protein>
    <submittedName>
        <fullName evidence="1">Uncharacterized protein</fullName>
    </submittedName>
</protein>
<accession>A0ABQ7DB01</accession>
<comment type="caution">
    <text evidence="1">The sequence shown here is derived from an EMBL/GenBank/DDBJ whole genome shotgun (WGS) entry which is preliminary data.</text>
</comment>
<proteinExistence type="predicted"/>
<dbReference type="Proteomes" id="UP000266723">
    <property type="component" value="Unassembled WGS sequence"/>
</dbReference>
<evidence type="ECO:0000313" key="1">
    <source>
        <dbReference type="EMBL" id="KAF3568659.1"/>
    </source>
</evidence>
<name>A0ABQ7DB01_BRACR</name>
<evidence type="ECO:0000313" key="2">
    <source>
        <dbReference type="Proteomes" id="UP000266723"/>
    </source>
</evidence>
<keyword evidence="2" id="KW-1185">Reference proteome</keyword>
<sequence>MEERSILMDASNREWRGFRRAGVLKAVQQRILSHLGLSFLWYNFGDSKFLCSSIHSLSGRSLVSELLQQRDRRHWEGWTVERFYGAAENAV</sequence>
<organism evidence="1 2">
    <name type="scientific">Brassica cretica</name>
    <name type="common">Mustard</name>
    <dbReference type="NCBI Taxonomy" id="69181"/>
    <lineage>
        <taxon>Eukaryota</taxon>
        <taxon>Viridiplantae</taxon>
        <taxon>Streptophyta</taxon>
        <taxon>Embryophyta</taxon>
        <taxon>Tracheophyta</taxon>
        <taxon>Spermatophyta</taxon>
        <taxon>Magnoliopsida</taxon>
        <taxon>eudicotyledons</taxon>
        <taxon>Gunneridae</taxon>
        <taxon>Pentapetalae</taxon>
        <taxon>rosids</taxon>
        <taxon>malvids</taxon>
        <taxon>Brassicales</taxon>
        <taxon>Brassicaceae</taxon>
        <taxon>Brassiceae</taxon>
        <taxon>Brassica</taxon>
    </lineage>
</organism>
<dbReference type="EMBL" id="QGKV02000759">
    <property type="protein sequence ID" value="KAF3568659.1"/>
    <property type="molecule type" value="Genomic_DNA"/>
</dbReference>